<protein>
    <submittedName>
        <fullName evidence="1">Uncharacterized protein</fullName>
    </submittedName>
</protein>
<dbReference type="AlphaFoldDB" id="A0ABC8TKU0"/>
<dbReference type="Pfam" id="PF14953">
    <property type="entry name" value="DUF4504"/>
    <property type="match status" value="1"/>
</dbReference>
<dbReference type="PANTHER" id="PTHR31366:SF2">
    <property type="entry name" value="UPF0739 PROTEIN C1ORF74"/>
    <property type="match status" value="1"/>
</dbReference>
<dbReference type="InterPro" id="IPR027850">
    <property type="entry name" value="DUF4504"/>
</dbReference>
<comment type="caution">
    <text evidence="1">The sequence shown here is derived from an EMBL/GenBank/DDBJ whole genome shotgun (WGS) entry which is preliminary data.</text>
</comment>
<organism evidence="1 2">
    <name type="scientific">Ilex paraguariensis</name>
    <name type="common">yerba mate</name>
    <dbReference type="NCBI Taxonomy" id="185542"/>
    <lineage>
        <taxon>Eukaryota</taxon>
        <taxon>Viridiplantae</taxon>
        <taxon>Streptophyta</taxon>
        <taxon>Embryophyta</taxon>
        <taxon>Tracheophyta</taxon>
        <taxon>Spermatophyta</taxon>
        <taxon>Magnoliopsida</taxon>
        <taxon>eudicotyledons</taxon>
        <taxon>Gunneridae</taxon>
        <taxon>Pentapetalae</taxon>
        <taxon>asterids</taxon>
        <taxon>campanulids</taxon>
        <taxon>Aquifoliales</taxon>
        <taxon>Aquifoliaceae</taxon>
        <taxon>Ilex</taxon>
    </lineage>
</organism>
<gene>
    <name evidence="1" type="ORF">ILEXP_LOCUS37511</name>
</gene>
<keyword evidence="2" id="KW-1185">Reference proteome</keyword>
<dbReference type="PANTHER" id="PTHR31366">
    <property type="entry name" value="UPF0739 PROTEIN C1ORF74"/>
    <property type="match status" value="1"/>
</dbReference>
<evidence type="ECO:0000313" key="1">
    <source>
        <dbReference type="EMBL" id="CAK9168175.1"/>
    </source>
</evidence>
<dbReference type="EMBL" id="CAUOFW020005024">
    <property type="protein sequence ID" value="CAK9168175.1"/>
    <property type="molecule type" value="Genomic_DNA"/>
</dbReference>
<accession>A0ABC8TKU0</accession>
<reference evidence="1 2" key="1">
    <citation type="submission" date="2024-02" db="EMBL/GenBank/DDBJ databases">
        <authorList>
            <person name="Vignale AGUSTIN F."/>
            <person name="Sosa J E."/>
            <person name="Modenutti C."/>
        </authorList>
    </citation>
    <scope>NUCLEOTIDE SEQUENCE [LARGE SCALE GENOMIC DNA]</scope>
</reference>
<sequence length="86" mass="9746">MEVSGLEEALKVFESSLSQTKWRLKASSKRRLETDVLALCVGMRPVIMVDYGGKMPELKERLCTFLKFCQKEVGGPCSNVEDFSRK</sequence>
<dbReference type="Proteomes" id="UP001642360">
    <property type="component" value="Unassembled WGS sequence"/>
</dbReference>
<name>A0ABC8TKU0_9AQUA</name>
<evidence type="ECO:0000313" key="2">
    <source>
        <dbReference type="Proteomes" id="UP001642360"/>
    </source>
</evidence>
<proteinExistence type="predicted"/>